<dbReference type="PANTHER" id="PTHR34583:SF2">
    <property type="entry name" value="ANTIPORTER SUBUNIT MNHC2-RELATED"/>
    <property type="match status" value="1"/>
</dbReference>
<reference evidence="8" key="1">
    <citation type="submission" date="2021-03" db="EMBL/GenBank/DDBJ databases">
        <authorList>
            <person name="Wang G."/>
        </authorList>
    </citation>
    <scope>NUCLEOTIDE SEQUENCE</scope>
    <source>
        <strain evidence="8">KCTC 12899</strain>
    </source>
</reference>
<keyword evidence="5 7" id="KW-1133">Transmembrane helix</keyword>
<evidence type="ECO:0000313" key="9">
    <source>
        <dbReference type="Proteomes" id="UP000664417"/>
    </source>
</evidence>
<dbReference type="InterPro" id="IPR039428">
    <property type="entry name" value="NUOK/Mnh_C1-like"/>
</dbReference>
<keyword evidence="9" id="KW-1185">Reference proteome</keyword>
<dbReference type="InterPro" id="IPR050601">
    <property type="entry name" value="CPA3_antiporter_subunitC"/>
</dbReference>
<evidence type="ECO:0000256" key="6">
    <source>
        <dbReference type="ARBA" id="ARBA00023136"/>
    </source>
</evidence>
<evidence type="ECO:0000256" key="5">
    <source>
        <dbReference type="ARBA" id="ARBA00022989"/>
    </source>
</evidence>
<accession>A0A8J7QEG5</accession>
<evidence type="ECO:0000256" key="7">
    <source>
        <dbReference type="SAM" id="Phobius"/>
    </source>
</evidence>
<dbReference type="Gene3D" id="1.10.287.3510">
    <property type="match status" value="1"/>
</dbReference>
<dbReference type="PANTHER" id="PTHR34583">
    <property type="entry name" value="ANTIPORTER SUBUNIT MNHC2-RELATED"/>
    <property type="match status" value="1"/>
</dbReference>
<keyword evidence="6 7" id="KW-0472">Membrane</keyword>
<gene>
    <name evidence="8" type="ORF">J3U88_30030</name>
</gene>
<comment type="similarity">
    <text evidence="2">Belongs to the CPA3 antiporters (TC 2.A.63) subunit C family.</text>
</comment>
<evidence type="ECO:0000313" key="8">
    <source>
        <dbReference type="EMBL" id="MBO1322749.1"/>
    </source>
</evidence>
<comment type="subcellular location">
    <subcellularLocation>
        <location evidence="1">Cell membrane</location>
        <topology evidence="1">Multi-pass membrane protein</topology>
    </subcellularLocation>
</comment>
<dbReference type="RefSeq" id="WP_207862721.1">
    <property type="nucleotide sequence ID" value="NZ_JAFREP010000042.1"/>
</dbReference>
<dbReference type="Pfam" id="PF00420">
    <property type="entry name" value="Oxidored_q2"/>
    <property type="match status" value="1"/>
</dbReference>
<name>A0A8J7QEG5_9BACT</name>
<dbReference type="AlphaFoldDB" id="A0A8J7QEG5"/>
<dbReference type="GO" id="GO:0005886">
    <property type="term" value="C:plasma membrane"/>
    <property type="evidence" value="ECO:0007669"/>
    <property type="project" value="UniProtKB-SubCell"/>
</dbReference>
<keyword evidence="3" id="KW-1003">Cell membrane</keyword>
<feature type="transmembrane region" description="Helical" evidence="7">
    <location>
        <begin position="6"/>
        <end position="21"/>
    </location>
</feature>
<organism evidence="8 9">
    <name type="scientific">Acanthopleuribacter pedis</name>
    <dbReference type="NCBI Taxonomy" id="442870"/>
    <lineage>
        <taxon>Bacteria</taxon>
        <taxon>Pseudomonadati</taxon>
        <taxon>Acidobacteriota</taxon>
        <taxon>Holophagae</taxon>
        <taxon>Acanthopleuribacterales</taxon>
        <taxon>Acanthopleuribacteraceae</taxon>
        <taxon>Acanthopleuribacter</taxon>
    </lineage>
</organism>
<keyword evidence="4 7" id="KW-0812">Transmembrane</keyword>
<dbReference type="Proteomes" id="UP000664417">
    <property type="component" value="Unassembled WGS sequence"/>
</dbReference>
<evidence type="ECO:0000256" key="3">
    <source>
        <dbReference type="ARBA" id="ARBA00022475"/>
    </source>
</evidence>
<sequence length="115" mass="12145">MEPFWAVVVGIMFGAGIYLMLRRNLSKLILGLILISNAANMLIMTSAGLTRDAPPMIAAGKETLTGTYADPLPQALVLTAIVIGFGVLAYFLTLLQGAYKSNKSENLDRLGGGAS</sequence>
<evidence type="ECO:0000256" key="2">
    <source>
        <dbReference type="ARBA" id="ARBA00010388"/>
    </source>
</evidence>
<evidence type="ECO:0000256" key="1">
    <source>
        <dbReference type="ARBA" id="ARBA00004651"/>
    </source>
</evidence>
<feature type="transmembrane region" description="Helical" evidence="7">
    <location>
        <begin position="28"/>
        <end position="49"/>
    </location>
</feature>
<comment type="caution">
    <text evidence="8">The sequence shown here is derived from an EMBL/GenBank/DDBJ whole genome shotgun (WGS) entry which is preliminary data.</text>
</comment>
<feature type="transmembrane region" description="Helical" evidence="7">
    <location>
        <begin position="75"/>
        <end position="95"/>
    </location>
</feature>
<protein>
    <submittedName>
        <fullName evidence="8">NADH-quinone oxidoreductase subunit K</fullName>
    </submittedName>
</protein>
<evidence type="ECO:0000256" key="4">
    <source>
        <dbReference type="ARBA" id="ARBA00022692"/>
    </source>
</evidence>
<proteinExistence type="inferred from homology"/>
<dbReference type="EMBL" id="JAFREP010000042">
    <property type="protein sequence ID" value="MBO1322749.1"/>
    <property type="molecule type" value="Genomic_DNA"/>
</dbReference>